<comment type="caution">
    <text evidence="1">The sequence shown here is derived from an EMBL/GenBank/DDBJ whole genome shotgun (WGS) entry which is preliminary data.</text>
</comment>
<dbReference type="AlphaFoldDB" id="A0AAV8UTG3"/>
<evidence type="ECO:0000313" key="1">
    <source>
        <dbReference type="EMBL" id="KAJ8905840.1"/>
    </source>
</evidence>
<accession>A0AAV8UTG3</accession>
<organism evidence="1 2">
    <name type="scientific">Rhodosorus marinus</name>
    <dbReference type="NCBI Taxonomy" id="101924"/>
    <lineage>
        <taxon>Eukaryota</taxon>
        <taxon>Rhodophyta</taxon>
        <taxon>Stylonematophyceae</taxon>
        <taxon>Stylonematales</taxon>
        <taxon>Stylonemataceae</taxon>
        <taxon>Rhodosorus</taxon>
    </lineage>
</organism>
<dbReference type="Proteomes" id="UP001157974">
    <property type="component" value="Unassembled WGS sequence"/>
</dbReference>
<evidence type="ECO:0000313" key="2">
    <source>
        <dbReference type="Proteomes" id="UP001157974"/>
    </source>
</evidence>
<reference evidence="1 2" key="1">
    <citation type="journal article" date="2023" name="Nat. Commun.">
        <title>Origin of minicircular mitochondrial genomes in red algae.</title>
        <authorList>
            <person name="Lee Y."/>
            <person name="Cho C.H."/>
            <person name="Lee Y.M."/>
            <person name="Park S.I."/>
            <person name="Yang J.H."/>
            <person name="West J.A."/>
            <person name="Bhattacharya D."/>
            <person name="Yoon H.S."/>
        </authorList>
    </citation>
    <scope>NUCLEOTIDE SEQUENCE [LARGE SCALE GENOMIC DNA]</scope>
    <source>
        <strain evidence="1 2">CCMP1338</strain>
        <tissue evidence="1">Whole cell</tissue>
    </source>
</reference>
<protein>
    <submittedName>
        <fullName evidence="1">Uncharacterized protein</fullName>
    </submittedName>
</protein>
<gene>
    <name evidence="1" type="ORF">NDN08_002345</name>
</gene>
<dbReference type="EMBL" id="JAMWBK010000004">
    <property type="protein sequence ID" value="KAJ8905840.1"/>
    <property type="molecule type" value="Genomic_DNA"/>
</dbReference>
<name>A0AAV8UTG3_9RHOD</name>
<sequence>MSLGLTKTARSVLLEHLDATRRVANSSSRLDSTSRRIGDLLGAAQNNAQRLKDITEAEDEIWLGSTGLESNLIASHVARLEKLFAEIWNTLKEMRTLFADIRSEVDDLIAHSSASLDETFSIFPSPYVFRERLEDTKRLYGDRLAHQEAVLADLTSYESLDAVVNLWKNSEASFSSLKRWFLVAESVHELVVTM</sequence>
<proteinExistence type="predicted"/>
<keyword evidence="2" id="KW-1185">Reference proteome</keyword>